<evidence type="ECO:0000313" key="3">
    <source>
        <dbReference type="Proteomes" id="UP000603708"/>
    </source>
</evidence>
<dbReference type="AlphaFoldDB" id="A0A919GLK8"/>
<comment type="caution">
    <text evidence="2">The sequence shown here is derived from an EMBL/GenBank/DDBJ whole genome shotgun (WGS) entry which is preliminary data.</text>
</comment>
<accession>A0A919GLK8</accession>
<sequence length="137" mass="14294">MTRHLAGRAGDRTAAVRPRPASIAKRPSSIRAALTGKRWGIGTAYLELKSAILGGLGPVGPYPEGIDQETHALLVVQQLLRTATADATSTLPGTDPGPGRIAPGTRRRAWSQSPFGPVGSAGVRVHSVPVLTCKTAW</sequence>
<dbReference type="Proteomes" id="UP000603708">
    <property type="component" value="Unassembled WGS sequence"/>
</dbReference>
<protein>
    <submittedName>
        <fullName evidence="2">Uncharacterized protein</fullName>
    </submittedName>
</protein>
<evidence type="ECO:0000256" key="1">
    <source>
        <dbReference type="SAM" id="MobiDB-lite"/>
    </source>
</evidence>
<reference evidence="2" key="1">
    <citation type="journal article" date="2014" name="Int. J. Syst. Evol. Microbiol.">
        <title>Complete genome sequence of Corynebacterium casei LMG S-19264T (=DSM 44701T), isolated from a smear-ripened cheese.</title>
        <authorList>
            <consortium name="US DOE Joint Genome Institute (JGI-PGF)"/>
            <person name="Walter F."/>
            <person name="Albersmeier A."/>
            <person name="Kalinowski J."/>
            <person name="Ruckert C."/>
        </authorList>
    </citation>
    <scope>NUCLEOTIDE SEQUENCE</scope>
    <source>
        <strain evidence="2">JCM 5069</strain>
    </source>
</reference>
<reference evidence="2" key="2">
    <citation type="submission" date="2020-09" db="EMBL/GenBank/DDBJ databases">
        <authorList>
            <person name="Sun Q."/>
            <person name="Ohkuma M."/>
        </authorList>
    </citation>
    <scope>NUCLEOTIDE SEQUENCE</scope>
    <source>
        <strain evidence="2">JCM 5069</strain>
    </source>
</reference>
<dbReference type="EMBL" id="BNCD01000020">
    <property type="protein sequence ID" value="GHH85935.1"/>
    <property type="molecule type" value="Genomic_DNA"/>
</dbReference>
<feature type="region of interest" description="Disordered" evidence="1">
    <location>
        <begin position="87"/>
        <end position="115"/>
    </location>
</feature>
<name>A0A919GLK8_9ACTN</name>
<gene>
    <name evidence="2" type="ORF">GCM10018793_55820</name>
</gene>
<feature type="region of interest" description="Disordered" evidence="1">
    <location>
        <begin position="1"/>
        <end position="24"/>
    </location>
</feature>
<organism evidence="2 3">
    <name type="scientific">Streptomyces sulfonofaciens</name>
    <dbReference type="NCBI Taxonomy" id="68272"/>
    <lineage>
        <taxon>Bacteria</taxon>
        <taxon>Bacillati</taxon>
        <taxon>Actinomycetota</taxon>
        <taxon>Actinomycetes</taxon>
        <taxon>Kitasatosporales</taxon>
        <taxon>Streptomycetaceae</taxon>
        <taxon>Streptomyces</taxon>
    </lineage>
</organism>
<evidence type="ECO:0000313" key="2">
    <source>
        <dbReference type="EMBL" id="GHH85935.1"/>
    </source>
</evidence>
<keyword evidence="3" id="KW-1185">Reference proteome</keyword>
<proteinExistence type="predicted"/>